<dbReference type="PANTHER" id="PTHR30146">
    <property type="entry name" value="LACI-RELATED TRANSCRIPTIONAL REPRESSOR"/>
    <property type="match status" value="1"/>
</dbReference>
<dbReference type="CDD" id="cd01574">
    <property type="entry name" value="PBP1_LacI"/>
    <property type="match status" value="1"/>
</dbReference>
<feature type="region of interest" description="Disordered" evidence="4">
    <location>
        <begin position="320"/>
        <end position="384"/>
    </location>
</feature>
<dbReference type="PANTHER" id="PTHR30146:SF153">
    <property type="entry name" value="LACTOSE OPERON REPRESSOR"/>
    <property type="match status" value="1"/>
</dbReference>
<dbReference type="InterPro" id="IPR000843">
    <property type="entry name" value="HTH_LacI"/>
</dbReference>
<comment type="caution">
    <text evidence="6">The sequence shown here is derived from an EMBL/GenBank/DDBJ whole genome shotgun (WGS) entry which is preliminary data.</text>
</comment>
<dbReference type="CDD" id="cd01392">
    <property type="entry name" value="HTH_LacI"/>
    <property type="match status" value="1"/>
</dbReference>
<dbReference type="InterPro" id="IPR028082">
    <property type="entry name" value="Peripla_BP_I"/>
</dbReference>
<organism evidence="6 7">
    <name type="scientific">Mobilicoccus pelagius NBRC 104925</name>
    <dbReference type="NCBI Taxonomy" id="1089455"/>
    <lineage>
        <taxon>Bacteria</taxon>
        <taxon>Bacillati</taxon>
        <taxon>Actinomycetota</taxon>
        <taxon>Actinomycetes</taxon>
        <taxon>Micrococcales</taxon>
        <taxon>Dermatophilaceae</taxon>
        <taxon>Mobilicoccus</taxon>
    </lineage>
</organism>
<gene>
    <name evidence="6" type="ORF">MOPEL_071_00240</name>
</gene>
<dbReference type="SMART" id="SM00354">
    <property type="entry name" value="HTH_LACI"/>
    <property type="match status" value="1"/>
</dbReference>
<dbReference type="InterPro" id="IPR010982">
    <property type="entry name" value="Lambda_DNA-bd_dom_sf"/>
</dbReference>
<evidence type="ECO:0000256" key="3">
    <source>
        <dbReference type="ARBA" id="ARBA00023163"/>
    </source>
</evidence>
<feature type="domain" description="HTH lacI-type" evidence="5">
    <location>
        <begin position="14"/>
        <end position="68"/>
    </location>
</feature>
<dbReference type="RefSeq" id="WP_009482207.1">
    <property type="nucleotide sequence ID" value="NZ_BAFE01000051.1"/>
</dbReference>
<evidence type="ECO:0000256" key="1">
    <source>
        <dbReference type="ARBA" id="ARBA00023015"/>
    </source>
</evidence>
<accession>H5URF1</accession>
<keyword evidence="2" id="KW-0238">DNA-binding</keyword>
<evidence type="ECO:0000259" key="5">
    <source>
        <dbReference type="PROSITE" id="PS50932"/>
    </source>
</evidence>
<dbReference type="SUPFAM" id="SSF53822">
    <property type="entry name" value="Periplasmic binding protein-like I"/>
    <property type="match status" value="1"/>
</dbReference>
<dbReference type="EMBL" id="BAFE01000051">
    <property type="protein sequence ID" value="GAB48309.1"/>
    <property type="molecule type" value="Genomic_DNA"/>
</dbReference>
<dbReference type="Pfam" id="PF00356">
    <property type="entry name" value="LacI"/>
    <property type="match status" value="1"/>
</dbReference>
<dbReference type="GO" id="GO:0003700">
    <property type="term" value="F:DNA-binding transcription factor activity"/>
    <property type="evidence" value="ECO:0007669"/>
    <property type="project" value="TreeGrafter"/>
</dbReference>
<dbReference type="Proteomes" id="UP000004367">
    <property type="component" value="Unassembled WGS sequence"/>
</dbReference>
<name>H5URF1_9MICO</name>
<evidence type="ECO:0000313" key="7">
    <source>
        <dbReference type="Proteomes" id="UP000004367"/>
    </source>
</evidence>
<dbReference type="InterPro" id="IPR046335">
    <property type="entry name" value="LacI/GalR-like_sensor"/>
</dbReference>
<evidence type="ECO:0000313" key="6">
    <source>
        <dbReference type="EMBL" id="GAB48309.1"/>
    </source>
</evidence>
<sequence length="384" mass="39951">MTGRRGGVGWTSRTTARDVAALAGVSPQTVSRVAADATNVRPETREKVLDAMTKLGYTPNAAARALRSGRSDLIGVVVHHVARTGEARIVDAVVATAHAHGYATTLVDAPDGTVEHLNAALRRLGGVAGVVVLGLETADVDRLHVPARLPVVVADSRSLVHPAVGFDQRGGAQAAVAHLLGLDHETVHMLAGPADSLQSREREEAWRAMLTAAGREVPALRRGDWTPTSGYEVGRRLAADPSVTAVFAANDEMAAGLLRALHEAGRRIPEEVSVVGFDDVLAEHLWPPLTTVHQDFAGVGANLVRELLRRIDVHDVGGGVDPADAGAAPPVASTTAATTTATSTTLVPAHLVVRESTGPAPRRTSSRPAGSGTDVEPGDAQRTS</sequence>
<evidence type="ECO:0000256" key="2">
    <source>
        <dbReference type="ARBA" id="ARBA00023125"/>
    </source>
</evidence>
<dbReference type="eggNOG" id="COG1609">
    <property type="taxonomic scope" value="Bacteria"/>
</dbReference>
<dbReference type="Gene3D" id="1.10.260.40">
    <property type="entry name" value="lambda repressor-like DNA-binding domains"/>
    <property type="match status" value="1"/>
</dbReference>
<dbReference type="OrthoDB" id="9785139at2"/>
<reference evidence="6 7" key="1">
    <citation type="submission" date="2012-02" db="EMBL/GenBank/DDBJ databases">
        <title>Whole genome shotgun sequence of Mobilicoccus pelagius NBRC 104925.</title>
        <authorList>
            <person name="Yoshida Y."/>
            <person name="Hosoyama A."/>
            <person name="Tsuchikane K."/>
            <person name="Katsumata H."/>
            <person name="Yamazaki S."/>
            <person name="Fujita N."/>
        </authorList>
    </citation>
    <scope>NUCLEOTIDE SEQUENCE [LARGE SCALE GENOMIC DNA]</scope>
    <source>
        <strain evidence="6 7">NBRC 104925</strain>
    </source>
</reference>
<evidence type="ECO:0000256" key="4">
    <source>
        <dbReference type="SAM" id="MobiDB-lite"/>
    </source>
</evidence>
<keyword evidence="3" id="KW-0804">Transcription</keyword>
<dbReference type="STRING" id="1089455.MOPEL_071_00240"/>
<dbReference type="Gene3D" id="3.40.50.2300">
    <property type="match status" value="2"/>
</dbReference>
<dbReference type="PROSITE" id="PS50932">
    <property type="entry name" value="HTH_LACI_2"/>
    <property type="match status" value="1"/>
</dbReference>
<proteinExistence type="predicted"/>
<dbReference type="GO" id="GO:0000976">
    <property type="term" value="F:transcription cis-regulatory region binding"/>
    <property type="evidence" value="ECO:0007669"/>
    <property type="project" value="TreeGrafter"/>
</dbReference>
<dbReference type="AlphaFoldDB" id="H5URF1"/>
<protein>
    <submittedName>
        <fullName evidence="6">Putative LacI family transcriptional regulator</fullName>
    </submittedName>
</protein>
<dbReference type="SUPFAM" id="SSF47413">
    <property type="entry name" value="lambda repressor-like DNA-binding domains"/>
    <property type="match status" value="1"/>
</dbReference>
<feature type="compositionally biased region" description="Low complexity" evidence="4">
    <location>
        <begin position="321"/>
        <end position="349"/>
    </location>
</feature>
<keyword evidence="7" id="KW-1185">Reference proteome</keyword>
<keyword evidence="1" id="KW-0805">Transcription regulation</keyword>
<dbReference type="Pfam" id="PF13377">
    <property type="entry name" value="Peripla_BP_3"/>
    <property type="match status" value="1"/>
</dbReference>